<organism evidence="2 3">
    <name type="scientific">Trichonephila clavipes</name>
    <name type="common">Golden silk orbweaver</name>
    <name type="synonym">Nephila clavipes</name>
    <dbReference type="NCBI Taxonomy" id="2585209"/>
    <lineage>
        <taxon>Eukaryota</taxon>
        <taxon>Metazoa</taxon>
        <taxon>Ecdysozoa</taxon>
        <taxon>Arthropoda</taxon>
        <taxon>Chelicerata</taxon>
        <taxon>Arachnida</taxon>
        <taxon>Araneae</taxon>
        <taxon>Araneomorphae</taxon>
        <taxon>Entelegynae</taxon>
        <taxon>Araneoidea</taxon>
        <taxon>Nephilidae</taxon>
        <taxon>Trichonephila</taxon>
    </lineage>
</organism>
<feature type="region of interest" description="Disordered" evidence="1">
    <location>
        <begin position="41"/>
        <end position="82"/>
    </location>
</feature>
<comment type="caution">
    <text evidence="2">The sequence shown here is derived from an EMBL/GenBank/DDBJ whole genome shotgun (WGS) entry which is preliminary data.</text>
</comment>
<dbReference type="Proteomes" id="UP000887159">
    <property type="component" value="Unassembled WGS sequence"/>
</dbReference>
<gene>
    <name evidence="2" type="ORF">TNCV_3088701</name>
</gene>
<reference evidence="2" key="1">
    <citation type="submission" date="2020-08" db="EMBL/GenBank/DDBJ databases">
        <title>Multicomponent nature underlies the extraordinary mechanical properties of spider dragline silk.</title>
        <authorList>
            <person name="Kono N."/>
            <person name="Nakamura H."/>
            <person name="Mori M."/>
            <person name="Yoshida Y."/>
            <person name="Ohtoshi R."/>
            <person name="Malay A.D."/>
            <person name="Moran D.A.P."/>
            <person name="Tomita M."/>
            <person name="Numata K."/>
            <person name="Arakawa K."/>
        </authorList>
    </citation>
    <scope>NUCLEOTIDE SEQUENCE</scope>
</reference>
<accession>A0A8X6RNA6</accession>
<evidence type="ECO:0000313" key="2">
    <source>
        <dbReference type="EMBL" id="GFX94641.1"/>
    </source>
</evidence>
<feature type="region of interest" description="Disordered" evidence="1">
    <location>
        <begin position="1"/>
        <end position="21"/>
    </location>
</feature>
<keyword evidence="3" id="KW-1185">Reference proteome</keyword>
<dbReference type="EMBL" id="BMAU01021178">
    <property type="protein sequence ID" value="GFX94641.1"/>
    <property type="molecule type" value="Genomic_DNA"/>
</dbReference>
<evidence type="ECO:0000256" key="1">
    <source>
        <dbReference type="SAM" id="MobiDB-lite"/>
    </source>
</evidence>
<protein>
    <submittedName>
        <fullName evidence="2">Uncharacterized protein</fullName>
    </submittedName>
</protein>
<sequence>MVAPESLVSTGKKRRRDSNTKPFYIISAISRKIKGVCEISLNPDPRSKSQDAPSFHFGRPTPESFVPERRAVLSSGKATGVS</sequence>
<name>A0A8X6RNA6_TRICX</name>
<dbReference type="AlphaFoldDB" id="A0A8X6RNA6"/>
<proteinExistence type="predicted"/>
<evidence type="ECO:0000313" key="3">
    <source>
        <dbReference type="Proteomes" id="UP000887159"/>
    </source>
</evidence>